<reference evidence="2 3" key="1">
    <citation type="submission" date="2021-06" db="EMBL/GenBank/DDBJ databases">
        <title>Caerostris extrusa draft genome.</title>
        <authorList>
            <person name="Kono N."/>
            <person name="Arakawa K."/>
        </authorList>
    </citation>
    <scope>NUCLEOTIDE SEQUENCE [LARGE SCALE GENOMIC DNA]</scope>
</reference>
<feature type="compositionally biased region" description="Polar residues" evidence="1">
    <location>
        <begin position="1"/>
        <end position="12"/>
    </location>
</feature>
<accession>A0AAV4XXR5</accession>
<dbReference type="AlphaFoldDB" id="A0AAV4XXR5"/>
<evidence type="ECO:0000313" key="2">
    <source>
        <dbReference type="EMBL" id="GIY99083.1"/>
    </source>
</evidence>
<feature type="region of interest" description="Disordered" evidence="1">
    <location>
        <begin position="1"/>
        <end position="24"/>
    </location>
</feature>
<organism evidence="2 3">
    <name type="scientific">Caerostris extrusa</name>
    <name type="common">Bark spider</name>
    <name type="synonym">Caerostris bankana</name>
    <dbReference type="NCBI Taxonomy" id="172846"/>
    <lineage>
        <taxon>Eukaryota</taxon>
        <taxon>Metazoa</taxon>
        <taxon>Ecdysozoa</taxon>
        <taxon>Arthropoda</taxon>
        <taxon>Chelicerata</taxon>
        <taxon>Arachnida</taxon>
        <taxon>Araneae</taxon>
        <taxon>Araneomorphae</taxon>
        <taxon>Entelegynae</taxon>
        <taxon>Araneoidea</taxon>
        <taxon>Araneidae</taxon>
        <taxon>Caerostris</taxon>
    </lineage>
</organism>
<evidence type="ECO:0000313" key="3">
    <source>
        <dbReference type="Proteomes" id="UP001054945"/>
    </source>
</evidence>
<gene>
    <name evidence="2" type="ORF">CEXT_651561</name>
</gene>
<sequence length="123" mass="13355">MMPAPSLTTQKTETGDSYEGDSPTIFSSGSENGYIITDSKLAKDALLGTILAVIFLSEELCNVQTQKGSFVSDPHPLPSYIREELTDFPPYRFMVLIHSIAGGTLGDSLTKLFSSFAQLTMLL</sequence>
<dbReference type="EMBL" id="BPLR01018380">
    <property type="protein sequence ID" value="GIY99083.1"/>
    <property type="molecule type" value="Genomic_DNA"/>
</dbReference>
<comment type="caution">
    <text evidence="2">The sequence shown here is derived from an EMBL/GenBank/DDBJ whole genome shotgun (WGS) entry which is preliminary data.</text>
</comment>
<name>A0AAV4XXR5_CAEEX</name>
<proteinExistence type="predicted"/>
<evidence type="ECO:0000256" key="1">
    <source>
        <dbReference type="SAM" id="MobiDB-lite"/>
    </source>
</evidence>
<protein>
    <submittedName>
        <fullName evidence="2">Uncharacterized protein</fullName>
    </submittedName>
</protein>
<keyword evidence="3" id="KW-1185">Reference proteome</keyword>
<dbReference type="Proteomes" id="UP001054945">
    <property type="component" value="Unassembled WGS sequence"/>
</dbReference>